<feature type="signal peptide" evidence="1">
    <location>
        <begin position="1"/>
        <end position="29"/>
    </location>
</feature>
<dbReference type="Proteomes" id="UP000325372">
    <property type="component" value="Unassembled WGS sequence"/>
</dbReference>
<keyword evidence="1" id="KW-0732">Signal</keyword>
<sequence>MSGFHSKSIAPGCRSLVLALMVATSAAVAKDDLPDVDSNGLHRLHDTKADLVYAKPGADLSNYTEVMLVDCFVQFKKNWERDYNLGEVGLQGRVMDKDIERIKKGVAEEFNKVFSEVLTKKGYKVVDAPADGVLAVRPAILNLDVTAPDLRRGGPSITWVQSAGSMTLYMELYDAPKDELIARVVDSRADDHGMREVANSVTNRAAADRMLRSWAEQLADHLGAVSQ</sequence>
<comment type="caution">
    <text evidence="2">The sequence shown here is derived from an EMBL/GenBank/DDBJ whole genome shotgun (WGS) entry which is preliminary data.</text>
</comment>
<dbReference type="InterPro" id="IPR021747">
    <property type="entry name" value="DUF3313"/>
</dbReference>
<dbReference type="Pfam" id="PF11769">
    <property type="entry name" value="DUF3313"/>
    <property type="match status" value="1"/>
</dbReference>
<feature type="chain" id="PRO_5024288778" evidence="1">
    <location>
        <begin position="30"/>
        <end position="227"/>
    </location>
</feature>
<protein>
    <submittedName>
        <fullName evidence="2">DUF3313 domain-containing protein</fullName>
    </submittedName>
</protein>
<evidence type="ECO:0000313" key="2">
    <source>
        <dbReference type="EMBL" id="KAA9134155.1"/>
    </source>
</evidence>
<organism evidence="2 3">
    <name type="scientific">Marinihelvus fidelis</name>
    <dbReference type="NCBI Taxonomy" id="2613842"/>
    <lineage>
        <taxon>Bacteria</taxon>
        <taxon>Pseudomonadati</taxon>
        <taxon>Pseudomonadota</taxon>
        <taxon>Gammaproteobacteria</taxon>
        <taxon>Chromatiales</taxon>
        <taxon>Wenzhouxiangellaceae</taxon>
        <taxon>Marinihelvus</taxon>
    </lineage>
</organism>
<evidence type="ECO:0000256" key="1">
    <source>
        <dbReference type="SAM" id="SignalP"/>
    </source>
</evidence>
<proteinExistence type="predicted"/>
<reference evidence="2 3" key="1">
    <citation type="submission" date="2019-09" db="EMBL/GenBank/DDBJ databases">
        <title>Wenzhouxiangella sp. Genome sequencing and assembly.</title>
        <authorList>
            <person name="Zhang R."/>
        </authorList>
    </citation>
    <scope>NUCLEOTIDE SEQUENCE [LARGE SCALE GENOMIC DNA]</scope>
    <source>
        <strain evidence="2 3">W260</strain>
    </source>
</reference>
<keyword evidence="3" id="KW-1185">Reference proteome</keyword>
<dbReference type="AlphaFoldDB" id="A0A5N0TGE0"/>
<dbReference type="EMBL" id="VYXP01000001">
    <property type="protein sequence ID" value="KAA9134155.1"/>
    <property type="molecule type" value="Genomic_DNA"/>
</dbReference>
<name>A0A5N0TGE0_9GAMM</name>
<gene>
    <name evidence="2" type="ORF">F3N42_01015</name>
</gene>
<dbReference type="RefSeq" id="WP_150862508.1">
    <property type="nucleotide sequence ID" value="NZ_VYXP01000001.1"/>
</dbReference>
<evidence type="ECO:0000313" key="3">
    <source>
        <dbReference type="Proteomes" id="UP000325372"/>
    </source>
</evidence>
<accession>A0A5N0TGE0</accession>